<dbReference type="GO" id="GO:0016831">
    <property type="term" value="F:carboxy-lyase activity"/>
    <property type="evidence" value="ECO:0007669"/>
    <property type="project" value="InterPro"/>
</dbReference>
<protein>
    <submittedName>
        <fullName evidence="3">Amidohydrolase</fullName>
    </submittedName>
</protein>
<dbReference type="Proteomes" id="UP000807825">
    <property type="component" value="Unassembled WGS sequence"/>
</dbReference>
<organism evidence="3 4">
    <name type="scientific">Desulfomonile tiedjei</name>
    <dbReference type="NCBI Taxonomy" id="2358"/>
    <lineage>
        <taxon>Bacteria</taxon>
        <taxon>Pseudomonadati</taxon>
        <taxon>Thermodesulfobacteriota</taxon>
        <taxon>Desulfomonilia</taxon>
        <taxon>Desulfomonilales</taxon>
        <taxon>Desulfomonilaceae</taxon>
        <taxon>Desulfomonile</taxon>
    </lineage>
</organism>
<comment type="caution">
    <text evidence="3">The sequence shown here is derived from an EMBL/GenBank/DDBJ whole genome shotgun (WGS) entry which is preliminary data.</text>
</comment>
<dbReference type="Pfam" id="PF04909">
    <property type="entry name" value="Amidohydro_2"/>
    <property type="match status" value="1"/>
</dbReference>
<name>A0A9D6UYN8_9BACT</name>
<dbReference type="GO" id="GO:0019748">
    <property type="term" value="P:secondary metabolic process"/>
    <property type="evidence" value="ECO:0007669"/>
    <property type="project" value="TreeGrafter"/>
</dbReference>
<dbReference type="InterPro" id="IPR006680">
    <property type="entry name" value="Amidohydro-rel"/>
</dbReference>
<proteinExistence type="predicted"/>
<dbReference type="SUPFAM" id="SSF51556">
    <property type="entry name" value="Metallo-dependent hydrolases"/>
    <property type="match status" value="1"/>
</dbReference>
<keyword evidence="1" id="KW-0456">Lyase</keyword>
<dbReference type="Gene3D" id="3.20.20.140">
    <property type="entry name" value="Metal-dependent hydrolases"/>
    <property type="match status" value="1"/>
</dbReference>
<feature type="domain" description="Amidohydrolase-related" evidence="2">
    <location>
        <begin position="3"/>
        <end position="284"/>
    </location>
</feature>
<evidence type="ECO:0000313" key="3">
    <source>
        <dbReference type="EMBL" id="MBI5248826.1"/>
    </source>
</evidence>
<sequence length="284" mass="32001">MFIDSHCHIFTQRIVENMKARPTMVRELKLNVNDAVPRLAPKALEEYAEANGIDLCLLLPTAAPHKVQTENNRFIGFTRDFPRLRTLGTLHPMMRNLSDEILRVFDLGIPGFKFSSFSQRFDLSSPEVGTMLAQVERLALARGIRPVLVFDTFVRADFYFSADPAHLTTPAKLGELVHRYPGIVFIGAHMGGLLADFDELRRSLIPTPNLYLDTSNAAHTLKDDHFIELLRNFGPSNVLFGTDWPWFVHVAESRKIRSLLVNAGYDESDQAAVFGGNALRLFGF</sequence>
<gene>
    <name evidence="3" type="ORF">HY912_04970</name>
</gene>
<evidence type="ECO:0000259" key="2">
    <source>
        <dbReference type="Pfam" id="PF04909"/>
    </source>
</evidence>
<evidence type="ECO:0000256" key="1">
    <source>
        <dbReference type="ARBA" id="ARBA00023239"/>
    </source>
</evidence>
<dbReference type="EMBL" id="JACRDE010000146">
    <property type="protein sequence ID" value="MBI5248826.1"/>
    <property type="molecule type" value="Genomic_DNA"/>
</dbReference>
<dbReference type="PANTHER" id="PTHR21240">
    <property type="entry name" value="2-AMINO-3-CARBOXYLMUCONATE-6-SEMIALDEHYDE DECARBOXYLASE"/>
    <property type="match status" value="1"/>
</dbReference>
<dbReference type="PANTHER" id="PTHR21240:SF28">
    <property type="entry name" value="ISO-OROTATE DECARBOXYLASE (EUROFUNG)"/>
    <property type="match status" value="1"/>
</dbReference>
<dbReference type="GO" id="GO:0016787">
    <property type="term" value="F:hydrolase activity"/>
    <property type="evidence" value="ECO:0007669"/>
    <property type="project" value="InterPro"/>
</dbReference>
<evidence type="ECO:0000313" key="4">
    <source>
        <dbReference type="Proteomes" id="UP000807825"/>
    </source>
</evidence>
<dbReference type="InterPro" id="IPR032465">
    <property type="entry name" value="ACMSD"/>
</dbReference>
<dbReference type="InterPro" id="IPR032466">
    <property type="entry name" value="Metal_Hydrolase"/>
</dbReference>
<dbReference type="AlphaFoldDB" id="A0A9D6UYN8"/>
<reference evidence="3" key="1">
    <citation type="submission" date="2020-07" db="EMBL/GenBank/DDBJ databases">
        <title>Huge and variable diversity of episymbiotic CPR bacteria and DPANN archaea in groundwater ecosystems.</title>
        <authorList>
            <person name="He C.Y."/>
            <person name="Keren R."/>
            <person name="Whittaker M."/>
            <person name="Farag I.F."/>
            <person name="Doudna J."/>
            <person name="Cate J.H.D."/>
            <person name="Banfield J.F."/>
        </authorList>
    </citation>
    <scope>NUCLEOTIDE SEQUENCE</scope>
    <source>
        <strain evidence="3">NC_groundwater_1664_Pr3_B-0.1um_52_9</strain>
    </source>
</reference>
<accession>A0A9D6UYN8</accession>
<dbReference type="GO" id="GO:0005737">
    <property type="term" value="C:cytoplasm"/>
    <property type="evidence" value="ECO:0007669"/>
    <property type="project" value="TreeGrafter"/>
</dbReference>